<feature type="region of interest" description="Disordered" evidence="1">
    <location>
        <begin position="91"/>
        <end position="113"/>
    </location>
</feature>
<protein>
    <submittedName>
        <fullName evidence="2">Uncharacterized protein</fullName>
    </submittedName>
</protein>
<proteinExistence type="predicted"/>
<name>A0A6C0EB11_9ZZZZ</name>
<sequence>MAEDAEYALNEIVQSFANQNCQQVYTRVIEYMAINTISFSQEDFNKFAVFYQNCRPQNEQEMNIWDVPALEEFYETAAEILMGDRSFFEEEEDISLTQPADEPHFETPPGGED</sequence>
<reference evidence="2" key="1">
    <citation type="journal article" date="2020" name="Nature">
        <title>Giant virus diversity and host interactions through global metagenomics.</title>
        <authorList>
            <person name="Schulz F."/>
            <person name="Roux S."/>
            <person name="Paez-Espino D."/>
            <person name="Jungbluth S."/>
            <person name="Walsh D.A."/>
            <person name="Denef V.J."/>
            <person name="McMahon K.D."/>
            <person name="Konstantinidis K.T."/>
            <person name="Eloe-Fadrosh E.A."/>
            <person name="Kyrpides N.C."/>
            <person name="Woyke T."/>
        </authorList>
    </citation>
    <scope>NUCLEOTIDE SEQUENCE</scope>
    <source>
        <strain evidence="2">GVMAG-M-3300023179-27</strain>
    </source>
</reference>
<dbReference type="AlphaFoldDB" id="A0A6C0EB11"/>
<evidence type="ECO:0000313" key="2">
    <source>
        <dbReference type="EMBL" id="QHT26367.1"/>
    </source>
</evidence>
<accession>A0A6C0EB11</accession>
<evidence type="ECO:0000256" key="1">
    <source>
        <dbReference type="SAM" id="MobiDB-lite"/>
    </source>
</evidence>
<organism evidence="2">
    <name type="scientific">viral metagenome</name>
    <dbReference type="NCBI Taxonomy" id="1070528"/>
    <lineage>
        <taxon>unclassified sequences</taxon>
        <taxon>metagenomes</taxon>
        <taxon>organismal metagenomes</taxon>
    </lineage>
</organism>
<dbReference type="EMBL" id="MN739786">
    <property type="protein sequence ID" value="QHT26367.1"/>
    <property type="molecule type" value="Genomic_DNA"/>
</dbReference>